<evidence type="ECO:0000313" key="1">
    <source>
        <dbReference type="EMBL" id="KAH3754919.1"/>
    </source>
</evidence>
<dbReference type="AlphaFoldDB" id="A0A9D4DSR8"/>
<keyword evidence="2" id="KW-1185">Reference proteome</keyword>
<sequence length="50" mass="5529">MTVINPISTLNGKAYEGNTEAFDVCANTTSKLTVYDQMYKKNGKTCEGDY</sequence>
<gene>
    <name evidence="1" type="ORF">DPMN_189599</name>
</gene>
<reference evidence="1" key="1">
    <citation type="journal article" date="2019" name="bioRxiv">
        <title>The Genome of the Zebra Mussel, Dreissena polymorpha: A Resource for Invasive Species Research.</title>
        <authorList>
            <person name="McCartney M.A."/>
            <person name="Auch B."/>
            <person name="Kono T."/>
            <person name="Mallez S."/>
            <person name="Zhang Y."/>
            <person name="Obille A."/>
            <person name="Becker A."/>
            <person name="Abrahante J.E."/>
            <person name="Garbe J."/>
            <person name="Badalamenti J.P."/>
            <person name="Herman A."/>
            <person name="Mangelson H."/>
            <person name="Liachko I."/>
            <person name="Sullivan S."/>
            <person name="Sone E.D."/>
            <person name="Koren S."/>
            <person name="Silverstein K.A.T."/>
            <person name="Beckman K.B."/>
            <person name="Gohl D.M."/>
        </authorList>
    </citation>
    <scope>NUCLEOTIDE SEQUENCE</scope>
    <source>
        <strain evidence="1">Duluth1</strain>
        <tissue evidence="1">Whole animal</tissue>
    </source>
</reference>
<evidence type="ECO:0000313" key="2">
    <source>
        <dbReference type="Proteomes" id="UP000828390"/>
    </source>
</evidence>
<organism evidence="1 2">
    <name type="scientific">Dreissena polymorpha</name>
    <name type="common">Zebra mussel</name>
    <name type="synonym">Mytilus polymorpha</name>
    <dbReference type="NCBI Taxonomy" id="45954"/>
    <lineage>
        <taxon>Eukaryota</taxon>
        <taxon>Metazoa</taxon>
        <taxon>Spiralia</taxon>
        <taxon>Lophotrochozoa</taxon>
        <taxon>Mollusca</taxon>
        <taxon>Bivalvia</taxon>
        <taxon>Autobranchia</taxon>
        <taxon>Heteroconchia</taxon>
        <taxon>Euheterodonta</taxon>
        <taxon>Imparidentia</taxon>
        <taxon>Neoheterodontei</taxon>
        <taxon>Myida</taxon>
        <taxon>Dreissenoidea</taxon>
        <taxon>Dreissenidae</taxon>
        <taxon>Dreissena</taxon>
    </lineage>
</organism>
<proteinExistence type="predicted"/>
<comment type="caution">
    <text evidence="1">The sequence shown here is derived from an EMBL/GenBank/DDBJ whole genome shotgun (WGS) entry which is preliminary data.</text>
</comment>
<dbReference type="Proteomes" id="UP000828390">
    <property type="component" value="Unassembled WGS sequence"/>
</dbReference>
<name>A0A9D4DSR8_DREPO</name>
<reference evidence="1" key="2">
    <citation type="submission" date="2020-11" db="EMBL/GenBank/DDBJ databases">
        <authorList>
            <person name="McCartney M.A."/>
            <person name="Auch B."/>
            <person name="Kono T."/>
            <person name="Mallez S."/>
            <person name="Becker A."/>
            <person name="Gohl D.M."/>
            <person name="Silverstein K.A.T."/>
            <person name="Koren S."/>
            <person name="Bechman K.B."/>
            <person name="Herman A."/>
            <person name="Abrahante J.E."/>
            <person name="Garbe J."/>
        </authorList>
    </citation>
    <scope>NUCLEOTIDE SEQUENCE</scope>
    <source>
        <strain evidence="1">Duluth1</strain>
        <tissue evidence="1">Whole animal</tissue>
    </source>
</reference>
<accession>A0A9D4DSR8</accession>
<dbReference type="EMBL" id="JAIWYP010000010">
    <property type="protein sequence ID" value="KAH3754919.1"/>
    <property type="molecule type" value="Genomic_DNA"/>
</dbReference>
<protein>
    <submittedName>
        <fullName evidence="1">Uncharacterized protein</fullName>
    </submittedName>
</protein>